<dbReference type="FunFam" id="3.20.10.10:FF:000002">
    <property type="entry name" value="D-alanine aminotransferase"/>
    <property type="match status" value="1"/>
</dbReference>
<comment type="caution">
    <text evidence="13">The sequence shown here is derived from an EMBL/GenBank/DDBJ whole genome shotgun (WGS) entry which is preliminary data.</text>
</comment>
<dbReference type="InterPro" id="IPR036038">
    <property type="entry name" value="Aminotransferase-like"/>
</dbReference>
<dbReference type="Proteomes" id="UP001290462">
    <property type="component" value="Unassembled WGS sequence"/>
</dbReference>
<dbReference type="InterPro" id="IPR050571">
    <property type="entry name" value="Class-IV_PLP-Dep_Aminotrnsfr"/>
</dbReference>
<comment type="similarity">
    <text evidence="2">Belongs to the class-IV pyridoxal-phosphate-dependent aminotransferase family.</text>
</comment>
<evidence type="ECO:0000256" key="6">
    <source>
        <dbReference type="ARBA" id="ARBA00022576"/>
    </source>
</evidence>
<evidence type="ECO:0000256" key="3">
    <source>
        <dbReference type="ARBA" id="ARBA00011738"/>
    </source>
</evidence>
<sequence>MKVIWNDKIVERSDVEIDMEDRGYQFGDGLYEVIRAYNGVFFTADEHIDRLFKGAEKIELVLPFTKNKLKELLNELLVANDIETGNVYFQVTRGIAIPRDHTYPDPTKVPAVFTASATKVPRNQVKMDTGIPVITIPDCRWLHCDIKSISLLGNIMAKHEAHKKGAEEAIQHRDGIVTEGSSTNMWIVKDGTIYTHPDGNLILAGITKIVLLKVAREAGIPVKEEAFTLEQLKAADEVFSSSTTIEAMPVVEIDGVKVGDGKRGPIVKQLQDLYVAAVEEVCGIIR</sequence>
<evidence type="ECO:0000256" key="11">
    <source>
        <dbReference type="ARBA" id="ARBA00033391"/>
    </source>
</evidence>
<evidence type="ECO:0000313" key="14">
    <source>
        <dbReference type="Proteomes" id="UP001290462"/>
    </source>
</evidence>
<comment type="subunit">
    <text evidence="3">Homodimer.</text>
</comment>
<reference evidence="13" key="1">
    <citation type="submission" date="2023-08" db="EMBL/GenBank/DDBJ databases">
        <title>Genomic characterization of piscicolin 126 produced by Carnobacterium maltaromaticum CM22 strain isolated from salmon (Salmo salar).</title>
        <authorList>
            <person name="Gonzalez-Gragera E."/>
            <person name="Garcia-Lopez J.D."/>
            <person name="Teso-Perez C."/>
            <person name="Gimenez-Hernandez I."/>
            <person name="Peralta-Sanchez J.M."/>
            <person name="Valdivia E."/>
            <person name="Montalban-Lopez M."/>
            <person name="Martin-Platero A.M."/>
            <person name="Banos A."/>
            <person name="Martinez-Bueno M."/>
        </authorList>
    </citation>
    <scope>NUCLEOTIDE SEQUENCE</scope>
    <source>
        <strain evidence="13">CM22</strain>
    </source>
</reference>
<dbReference type="AlphaFoldDB" id="A0AAW9K5R7"/>
<evidence type="ECO:0000256" key="5">
    <source>
        <dbReference type="ARBA" id="ARBA00021779"/>
    </source>
</evidence>
<dbReference type="InterPro" id="IPR005784">
    <property type="entry name" value="D_amino_transT"/>
</dbReference>
<accession>A0AAW9K5R7</accession>
<dbReference type="FunFam" id="3.30.470.10:FF:000009">
    <property type="entry name" value="D-alanine aminotransferase"/>
    <property type="match status" value="1"/>
</dbReference>
<dbReference type="EC" id="2.6.1.21" evidence="4"/>
<dbReference type="GO" id="GO:0030170">
    <property type="term" value="F:pyridoxal phosphate binding"/>
    <property type="evidence" value="ECO:0007669"/>
    <property type="project" value="InterPro"/>
</dbReference>
<evidence type="ECO:0000256" key="10">
    <source>
        <dbReference type="ARBA" id="ARBA00033316"/>
    </source>
</evidence>
<evidence type="ECO:0000256" key="2">
    <source>
        <dbReference type="ARBA" id="ARBA00009320"/>
    </source>
</evidence>
<comment type="cofactor">
    <cofactor evidence="1">
        <name>pyridoxal 5'-phosphate</name>
        <dbReference type="ChEBI" id="CHEBI:597326"/>
    </cofactor>
</comment>
<gene>
    <name evidence="13" type="primary">dat</name>
    <name evidence="13" type="ORF">RAK27_15630</name>
</gene>
<dbReference type="CDD" id="cd01558">
    <property type="entry name" value="D-AAT_like"/>
    <property type="match status" value="1"/>
</dbReference>
<protein>
    <recommendedName>
        <fullName evidence="5">D-alanine aminotransferase</fullName>
        <ecNumber evidence="4">2.6.1.21</ecNumber>
    </recommendedName>
    <alternativeName>
        <fullName evidence="11">D-amino acid aminotransferase</fullName>
    </alternativeName>
    <alternativeName>
        <fullName evidence="9">D-amino acid transaminase</fullName>
    </alternativeName>
    <alternativeName>
        <fullName evidence="10">D-aspartate aminotransferase</fullName>
    </alternativeName>
</protein>
<dbReference type="Pfam" id="PF01063">
    <property type="entry name" value="Aminotran_4"/>
    <property type="match status" value="1"/>
</dbReference>
<dbReference type="Gene3D" id="3.20.10.10">
    <property type="entry name" value="D-amino Acid Aminotransferase, subunit A, domain 2"/>
    <property type="match status" value="1"/>
</dbReference>
<dbReference type="PANTHER" id="PTHR42743:SF10">
    <property type="entry name" value="D-ALANINE AMINOTRANSFERASE"/>
    <property type="match status" value="1"/>
</dbReference>
<comment type="catalytic activity">
    <reaction evidence="12">
        <text>D-alanine + 2-oxoglutarate = D-glutamate + pyruvate</text>
        <dbReference type="Rhea" id="RHEA:15869"/>
        <dbReference type="ChEBI" id="CHEBI:15361"/>
        <dbReference type="ChEBI" id="CHEBI:16810"/>
        <dbReference type="ChEBI" id="CHEBI:29986"/>
        <dbReference type="ChEBI" id="CHEBI:57416"/>
        <dbReference type="EC" id="2.6.1.21"/>
    </reaction>
</comment>
<dbReference type="InterPro" id="IPR043132">
    <property type="entry name" value="BCAT-like_C"/>
</dbReference>
<proteinExistence type="inferred from homology"/>
<keyword evidence="6 13" id="KW-0032">Aminotransferase</keyword>
<dbReference type="PANTHER" id="PTHR42743">
    <property type="entry name" value="AMINO-ACID AMINOTRANSFERASE"/>
    <property type="match status" value="1"/>
</dbReference>
<name>A0AAW9K5R7_CARML</name>
<dbReference type="GO" id="GO:0046416">
    <property type="term" value="P:D-amino acid metabolic process"/>
    <property type="evidence" value="ECO:0007669"/>
    <property type="project" value="InterPro"/>
</dbReference>
<dbReference type="GO" id="GO:0005829">
    <property type="term" value="C:cytosol"/>
    <property type="evidence" value="ECO:0007669"/>
    <property type="project" value="TreeGrafter"/>
</dbReference>
<dbReference type="Gene3D" id="3.30.470.10">
    <property type="match status" value="1"/>
</dbReference>
<dbReference type="EMBL" id="JAVBVO010000005">
    <property type="protein sequence ID" value="MDZ5760066.1"/>
    <property type="molecule type" value="Genomic_DNA"/>
</dbReference>
<evidence type="ECO:0000256" key="7">
    <source>
        <dbReference type="ARBA" id="ARBA00022679"/>
    </source>
</evidence>
<keyword evidence="8" id="KW-0663">Pyridoxal phosphate</keyword>
<dbReference type="GO" id="GO:0008652">
    <property type="term" value="P:amino acid biosynthetic process"/>
    <property type="evidence" value="ECO:0007669"/>
    <property type="project" value="UniProtKB-ARBA"/>
</dbReference>
<evidence type="ECO:0000256" key="8">
    <source>
        <dbReference type="ARBA" id="ARBA00022898"/>
    </source>
</evidence>
<organism evidence="13 14">
    <name type="scientific">Carnobacterium maltaromaticum</name>
    <name type="common">Carnobacterium piscicola</name>
    <dbReference type="NCBI Taxonomy" id="2751"/>
    <lineage>
        <taxon>Bacteria</taxon>
        <taxon>Bacillati</taxon>
        <taxon>Bacillota</taxon>
        <taxon>Bacilli</taxon>
        <taxon>Lactobacillales</taxon>
        <taxon>Carnobacteriaceae</taxon>
        <taxon>Carnobacterium</taxon>
    </lineage>
</organism>
<evidence type="ECO:0000256" key="12">
    <source>
        <dbReference type="ARBA" id="ARBA00047911"/>
    </source>
</evidence>
<keyword evidence="7 13" id="KW-0808">Transferase</keyword>
<dbReference type="GO" id="GO:0047810">
    <property type="term" value="F:D-alanine-2-oxoglutarate aminotransferase activity"/>
    <property type="evidence" value="ECO:0007669"/>
    <property type="project" value="UniProtKB-EC"/>
</dbReference>
<evidence type="ECO:0000256" key="4">
    <source>
        <dbReference type="ARBA" id="ARBA00012874"/>
    </source>
</evidence>
<evidence type="ECO:0000256" key="1">
    <source>
        <dbReference type="ARBA" id="ARBA00001933"/>
    </source>
</evidence>
<dbReference type="InterPro" id="IPR001544">
    <property type="entry name" value="Aminotrans_IV"/>
</dbReference>
<dbReference type="NCBIfam" id="TIGR01121">
    <property type="entry name" value="D_amino_aminoT"/>
    <property type="match status" value="1"/>
</dbReference>
<evidence type="ECO:0000256" key="9">
    <source>
        <dbReference type="ARBA" id="ARBA00030138"/>
    </source>
</evidence>
<dbReference type="InterPro" id="IPR043131">
    <property type="entry name" value="BCAT-like_N"/>
</dbReference>
<evidence type="ECO:0000313" key="13">
    <source>
        <dbReference type="EMBL" id="MDZ5760066.1"/>
    </source>
</evidence>
<dbReference type="RefSeq" id="WP_056999940.1">
    <property type="nucleotide sequence ID" value="NZ_BJOJ01000034.1"/>
</dbReference>
<dbReference type="SUPFAM" id="SSF56752">
    <property type="entry name" value="D-aminoacid aminotransferase-like PLP-dependent enzymes"/>
    <property type="match status" value="1"/>
</dbReference>
<dbReference type="GeneID" id="83606548"/>
<dbReference type="GO" id="GO:0046394">
    <property type="term" value="P:carboxylic acid biosynthetic process"/>
    <property type="evidence" value="ECO:0007669"/>
    <property type="project" value="UniProtKB-ARBA"/>
</dbReference>